<proteinExistence type="predicted"/>
<dbReference type="Proteomes" id="UP001159428">
    <property type="component" value="Unassembled WGS sequence"/>
</dbReference>
<sequence>MSDSIRTSFRCGLRGFHVYQDIWKPVIGETLHCIHERNNIHDRYAIAATKRLPGRLADSIVGHLPREISRCTRFLISRGGNVKVTVIDSKHRRSPLIQGGLEIPVTVCIELDSTSKNILVLERYKKLVNENYKKPINGNFDDCKKDILRDLYESSDSDEDDTSSID</sequence>
<name>A0AAU9VRG2_9CNID</name>
<dbReference type="Gene3D" id="3.30.70.2330">
    <property type="match status" value="1"/>
</dbReference>
<reference evidence="1 2" key="1">
    <citation type="submission" date="2022-05" db="EMBL/GenBank/DDBJ databases">
        <authorList>
            <consortium name="Genoscope - CEA"/>
            <person name="William W."/>
        </authorList>
    </citation>
    <scope>NUCLEOTIDE SEQUENCE [LARGE SCALE GENOMIC DNA]</scope>
</reference>
<keyword evidence="2" id="KW-1185">Reference proteome</keyword>
<evidence type="ECO:0000313" key="1">
    <source>
        <dbReference type="EMBL" id="CAH3033698.1"/>
    </source>
</evidence>
<protein>
    <submittedName>
        <fullName evidence="1">Uncharacterized protein</fullName>
    </submittedName>
</protein>
<evidence type="ECO:0000313" key="2">
    <source>
        <dbReference type="Proteomes" id="UP001159428"/>
    </source>
</evidence>
<gene>
    <name evidence="1" type="ORF">PMEA_00010240</name>
</gene>
<dbReference type="AlphaFoldDB" id="A0AAU9VRG2"/>
<comment type="caution">
    <text evidence="1">The sequence shown here is derived from an EMBL/GenBank/DDBJ whole genome shotgun (WGS) entry which is preliminary data.</text>
</comment>
<dbReference type="EMBL" id="CALNXJ010000002">
    <property type="protein sequence ID" value="CAH3033698.1"/>
    <property type="molecule type" value="Genomic_DNA"/>
</dbReference>
<accession>A0AAU9VRG2</accession>
<organism evidence="1 2">
    <name type="scientific">Pocillopora meandrina</name>
    <dbReference type="NCBI Taxonomy" id="46732"/>
    <lineage>
        <taxon>Eukaryota</taxon>
        <taxon>Metazoa</taxon>
        <taxon>Cnidaria</taxon>
        <taxon>Anthozoa</taxon>
        <taxon>Hexacorallia</taxon>
        <taxon>Scleractinia</taxon>
        <taxon>Astrocoeniina</taxon>
        <taxon>Pocilloporidae</taxon>
        <taxon>Pocillopora</taxon>
    </lineage>
</organism>